<protein>
    <submittedName>
        <fullName evidence="1">Uncharacterized protein</fullName>
    </submittedName>
</protein>
<reference evidence="1 2" key="1">
    <citation type="journal article" date="2016" name="ISME J.">
        <title>Global occurrence and heterogeneity of the Roseobacter-clade species Ruegeria mobilis.</title>
        <authorList>
            <person name="Sonnenschein E."/>
            <person name="Gram L."/>
        </authorList>
    </citation>
    <scope>NUCLEOTIDE SEQUENCE [LARGE SCALE GENOMIC DNA]</scope>
    <source>
        <strain evidence="1 2">F1926</strain>
        <plasmid evidence="1 2">unnamed4</plasmid>
    </source>
</reference>
<accession>A0A1B1AAK8</accession>
<evidence type="ECO:0000313" key="2">
    <source>
        <dbReference type="Proteomes" id="UP000013243"/>
    </source>
</evidence>
<gene>
    <name evidence="1" type="ORF">K529_022955</name>
</gene>
<evidence type="ECO:0000313" key="1">
    <source>
        <dbReference type="EMBL" id="ANP43615.1"/>
    </source>
</evidence>
<dbReference type="Proteomes" id="UP000013243">
    <property type="component" value="Plasmid unnamed4"/>
</dbReference>
<proteinExistence type="predicted"/>
<organism evidence="1 2">
    <name type="scientific">Tritonibacter mobilis F1926</name>
    <dbReference type="NCBI Taxonomy" id="1265309"/>
    <lineage>
        <taxon>Bacteria</taxon>
        <taxon>Pseudomonadati</taxon>
        <taxon>Pseudomonadota</taxon>
        <taxon>Alphaproteobacteria</taxon>
        <taxon>Rhodobacterales</taxon>
        <taxon>Paracoccaceae</taxon>
        <taxon>Tritonibacter</taxon>
    </lineage>
</organism>
<sequence>MLNRHVTQHFHTEWMWSQAKRFEIGRLVQFREDVLTRSSGAGAYPDNETCLCQKVVTRLQKPVRQQRISEVTH</sequence>
<dbReference type="KEGG" id="rmb:K529_022955"/>
<geneLocation type="plasmid" evidence="1 2">
    <name>unnamed4</name>
</geneLocation>
<dbReference type="EMBL" id="CP015234">
    <property type="protein sequence ID" value="ANP43615.1"/>
    <property type="molecule type" value="Genomic_DNA"/>
</dbReference>
<dbReference type="AlphaFoldDB" id="A0A1B1AAK8"/>
<keyword evidence="1" id="KW-0614">Plasmid</keyword>
<name>A0A1B1AAK8_9RHOB</name>